<dbReference type="EMBL" id="JAGGKS010000007">
    <property type="protein sequence ID" value="MBP1926585.1"/>
    <property type="molecule type" value="Genomic_DNA"/>
</dbReference>
<protein>
    <submittedName>
        <fullName evidence="1">Uncharacterized protein</fullName>
    </submittedName>
</protein>
<proteinExistence type="predicted"/>
<name>A0ABS4GFW3_9FIRM</name>
<keyword evidence="2" id="KW-1185">Reference proteome</keyword>
<accession>A0ABS4GFW3</accession>
<reference evidence="1 2" key="1">
    <citation type="submission" date="2021-03" db="EMBL/GenBank/DDBJ databases">
        <title>Genomic Encyclopedia of Type Strains, Phase IV (KMG-IV): sequencing the most valuable type-strain genomes for metagenomic binning, comparative biology and taxonomic classification.</title>
        <authorList>
            <person name="Goeker M."/>
        </authorList>
    </citation>
    <scope>NUCLEOTIDE SEQUENCE [LARGE SCALE GENOMIC DNA]</scope>
    <source>
        <strain evidence="1 2">DSM 24004</strain>
    </source>
</reference>
<evidence type="ECO:0000313" key="2">
    <source>
        <dbReference type="Proteomes" id="UP001519342"/>
    </source>
</evidence>
<evidence type="ECO:0000313" key="1">
    <source>
        <dbReference type="EMBL" id="MBP1926585.1"/>
    </source>
</evidence>
<sequence length="32" mass="3889">MNILRINTRNADDMWRDMFNKIKVIINILRGI</sequence>
<gene>
    <name evidence="1" type="ORF">J2Z76_002454</name>
</gene>
<dbReference type="Proteomes" id="UP001519342">
    <property type="component" value="Unassembled WGS sequence"/>
</dbReference>
<comment type="caution">
    <text evidence="1">The sequence shown here is derived from an EMBL/GenBank/DDBJ whole genome shotgun (WGS) entry which is preliminary data.</text>
</comment>
<organism evidence="1 2">
    <name type="scientific">Sedimentibacter acidaminivorans</name>
    <dbReference type="NCBI Taxonomy" id="913099"/>
    <lineage>
        <taxon>Bacteria</taxon>
        <taxon>Bacillati</taxon>
        <taxon>Bacillota</taxon>
        <taxon>Tissierellia</taxon>
        <taxon>Sedimentibacter</taxon>
    </lineage>
</organism>